<organism evidence="3 4">
    <name type="scientific">Chondromyces crocatus</name>
    <dbReference type="NCBI Taxonomy" id="52"/>
    <lineage>
        <taxon>Bacteria</taxon>
        <taxon>Pseudomonadati</taxon>
        <taxon>Myxococcota</taxon>
        <taxon>Polyangia</taxon>
        <taxon>Polyangiales</taxon>
        <taxon>Polyangiaceae</taxon>
        <taxon>Chondromyces</taxon>
    </lineage>
</organism>
<dbReference type="GO" id="GO:0004722">
    <property type="term" value="F:protein serine/threonine phosphatase activity"/>
    <property type="evidence" value="ECO:0007669"/>
    <property type="project" value="InterPro"/>
</dbReference>
<dbReference type="SMART" id="SM00331">
    <property type="entry name" value="PP2C_SIG"/>
    <property type="match status" value="1"/>
</dbReference>
<protein>
    <recommendedName>
        <fullName evidence="2">PPM-type phosphatase domain-containing protein</fullName>
    </recommendedName>
</protein>
<dbReference type="PANTHER" id="PTHR13832:SF827">
    <property type="entry name" value="PROTEIN PHOSPHATASE 1L"/>
    <property type="match status" value="1"/>
</dbReference>
<dbReference type="Pfam" id="PF13672">
    <property type="entry name" value="PP2C_2"/>
    <property type="match status" value="1"/>
</dbReference>
<proteinExistence type="predicted"/>
<dbReference type="Gene3D" id="3.60.40.10">
    <property type="entry name" value="PPM-type phosphatase domain"/>
    <property type="match status" value="1"/>
</dbReference>
<name>A0A0K1E7U6_CHOCO</name>
<evidence type="ECO:0000259" key="2">
    <source>
        <dbReference type="PROSITE" id="PS51746"/>
    </source>
</evidence>
<dbReference type="OrthoDB" id="5496340at2"/>
<sequence>MDDTLDARPSLRARAGTGMSAAMTRGRAEVKLTMAGLTDRGLVRTSNEDAFFMAHLGTGEQWSEDTPVSWRLGDRGVLLAVSDGMGGANAGEVASALSLEKLLEGMRGRVRPKESDADRLRRTIELASRQVRRAAARPGREGMGATLTAVYLRGTTATIAEIGDSRAYLIRRGLLCQVTRDQSYVQLLVDAGLMTQEEAERSPRRNIVLQAMGQDTDVIVALSRLDLRRGDRLLLCTDGLSSMLSDRQILALAQAPTPIDQACLDLVEHAKDAGGDDNITVILAEASGAGLKAATAGDTAEATIRTVQEYKP</sequence>
<dbReference type="RefSeq" id="WP_082362254.1">
    <property type="nucleotide sequence ID" value="NZ_CP012159.1"/>
</dbReference>
<feature type="region of interest" description="Disordered" evidence="1">
    <location>
        <begin position="1"/>
        <end position="22"/>
    </location>
</feature>
<feature type="domain" description="PPM-type phosphatase" evidence="2">
    <location>
        <begin position="33"/>
        <end position="286"/>
    </location>
</feature>
<gene>
    <name evidence="3" type="ORF">CMC5_010550</name>
</gene>
<dbReference type="InterPro" id="IPR036457">
    <property type="entry name" value="PPM-type-like_dom_sf"/>
</dbReference>
<accession>A0A0K1E7U6</accession>
<dbReference type="CDD" id="cd00143">
    <property type="entry name" value="PP2Cc"/>
    <property type="match status" value="1"/>
</dbReference>
<dbReference type="SMART" id="SM00332">
    <property type="entry name" value="PP2Cc"/>
    <property type="match status" value="1"/>
</dbReference>
<dbReference type="AlphaFoldDB" id="A0A0K1E7U6"/>
<evidence type="ECO:0000313" key="4">
    <source>
        <dbReference type="Proteomes" id="UP000067626"/>
    </source>
</evidence>
<evidence type="ECO:0000313" key="3">
    <source>
        <dbReference type="EMBL" id="AKT36934.1"/>
    </source>
</evidence>
<keyword evidence="4" id="KW-1185">Reference proteome</keyword>
<dbReference type="EMBL" id="CP012159">
    <property type="protein sequence ID" value="AKT36934.1"/>
    <property type="molecule type" value="Genomic_DNA"/>
</dbReference>
<dbReference type="PROSITE" id="PS51746">
    <property type="entry name" value="PPM_2"/>
    <property type="match status" value="1"/>
</dbReference>
<dbReference type="PANTHER" id="PTHR13832">
    <property type="entry name" value="PROTEIN PHOSPHATASE 2C"/>
    <property type="match status" value="1"/>
</dbReference>
<reference evidence="3 4" key="1">
    <citation type="submission" date="2015-07" db="EMBL/GenBank/DDBJ databases">
        <title>Genome analysis of myxobacterium Chondromyces crocatus Cm c5 reveals a high potential for natural compound synthesis and the genetic basis for the loss of fruiting body formation.</title>
        <authorList>
            <person name="Zaburannyi N."/>
            <person name="Bunk B."/>
            <person name="Maier J."/>
            <person name="Overmann J."/>
            <person name="Mueller R."/>
        </authorList>
    </citation>
    <scope>NUCLEOTIDE SEQUENCE [LARGE SCALE GENOMIC DNA]</scope>
    <source>
        <strain evidence="3 4">Cm c5</strain>
    </source>
</reference>
<dbReference type="InterPro" id="IPR015655">
    <property type="entry name" value="PP2C"/>
</dbReference>
<dbReference type="SUPFAM" id="SSF81606">
    <property type="entry name" value="PP2C-like"/>
    <property type="match status" value="1"/>
</dbReference>
<evidence type="ECO:0000256" key="1">
    <source>
        <dbReference type="SAM" id="MobiDB-lite"/>
    </source>
</evidence>
<dbReference type="InterPro" id="IPR001932">
    <property type="entry name" value="PPM-type_phosphatase-like_dom"/>
</dbReference>
<dbReference type="STRING" id="52.CMC5_010550"/>
<dbReference type="KEGG" id="ccro:CMC5_010550"/>
<dbReference type="Proteomes" id="UP000067626">
    <property type="component" value="Chromosome"/>
</dbReference>